<keyword evidence="5" id="KW-1185">Reference proteome</keyword>
<dbReference type="PANTHER" id="PTHR43877">
    <property type="entry name" value="AMINOALKYLPHOSPHONATE N-ACETYLTRANSFERASE-RELATED-RELATED"/>
    <property type="match status" value="1"/>
</dbReference>
<name>A0A6M1LNY2_9PROT</name>
<evidence type="ECO:0000313" key="5">
    <source>
        <dbReference type="Proteomes" id="UP000475385"/>
    </source>
</evidence>
<dbReference type="RefSeq" id="WP_164696007.1">
    <property type="nucleotide sequence ID" value="NZ_JAAIKB010000008.1"/>
</dbReference>
<gene>
    <name evidence="4" type="ORF">G3576_18915</name>
</gene>
<dbReference type="PROSITE" id="PS51186">
    <property type="entry name" value="GNAT"/>
    <property type="match status" value="1"/>
</dbReference>
<reference evidence="4 5" key="1">
    <citation type="submission" date="2020-02" db="EMBL/GenBank/DDBJ databases">
        <authorList>
            <person name="Kim H.M."/>
            <person name="Jeon C.O."/>
        </authorList>
    </citation>
    <scope>NUCLEOTIDE SEQUENCE [LARGE SCALE GENOMIC DNA]</scope>
    <source>
        <strain evidence="4 5">PeD5</strain>
    </source>
</reference>
<evidence type="ECO:0000256" key="1">
    <source>
        <dbReference type="ARBA" id="ARBA00022679"/>
    </source>
</evidence>
<keyword evidence="2" id="KW-0012">Acyltransferase</keyword>
<accession>A0A6M1LNY2</accession>
<dbReference type="InterPro" id="IPR000182">
    <property type="entry name" value="GNAT_dom"/>
</dbReference>
<organism evidence="4 5">
    <name type="scientific">Falsiroseomonas algicola</name>
    <dbReference type="NCBI Taxonomy" id="2716930"/>
    <lineage>
        <taxon>Bacteria</taxon>
        <taxon>Pseudomonadati</taxon>
        <taxon>Pseudomonadota</taxon>
        <taxon>Alphaproteobacteria</taxon>
        <taxon>Acetobacterales</taxon>
        <taxon>Roseomonadaceae</taxon>
        <taxon>Falsiroseomonas</taxon>
    </lineage>
</organism>
<dbReference type="Gene3D" id="3.40.630.30">
    <property type="match status" value="1"/>
</dbReference>
<proteinExistence type="predicted"/>
<evidence type="ECO:0000256" key="2">
    <source>
        <dbReference type="ARBA" id="ARBA00023315"/>
    </source>
</evidence>
<keyword evidence="1" id="KW-0808">Transferase</keyword>
<evidence type="ECO:0000259" key="3">
    <source>
        <dbReference type="PROSITE" id="PS51186"/>
    </source>
</evidence>
<comment type="caution">
    <text evidence="4">The sequence shown here is derived from an EMBL/GenBank/DDBJ whole genome shotgun (WGS) entry which is preliminary data.</text>
</comment>
<reference evidence="4 5" key="2">
    <citation type="submission" date="2020-03" db="EMBL/GenBank/DDBJ databases">
        <title>Roseomonas stagni sp. nov., isolated from pond water in Japan.</title>
        <authorList>
            <person name="Furuhata K."/>
            <person name="Miyamoto H."/>
            <person name="Goto K."/>
        </authorList>
    </citation>
    <scope>NUCLEOTIDE SEQUENCE [LARGE SCALE GENOMIC DNA]</scope>
    <source>
        <strain evidence="4 5">PeD5</strain>
    </source>
</reference>
<evidence type="ECO:0000313" key="4">
    <source>
        <dbReference type="EMBL" id="NGM22098.1"/>
    </source>
</evidence>
<dbReference type="AlphaFoldDB" id="A0A6M1LNY2"/>
<dbReference type="InterPro" id="IPR050832">
    <property type="entry name" value="Bact_Acetyltransf"/>
</dbReference>
<sequence length="167" mass="17426">MRIRPAGPEDAPAVAALLAASWQDAYAALLPAAVLDRMAERILPEWQALLAAPPGIVLLAEKDGEPLGVAAIWLRGEEAYLDSLHVAPGGRGGGLGRHLLAAAMREAIAAGARRAALRVIEGNAGAMRFYERLGARPVAEETGEVAGHPVRLLRLHVDDLEALAAAG</sequence>
<dbReference type="SUPFAM" id="SSF55729">
    <property type="entry name" value="Acyl-CoA N-acyltransferases (Nat)"/>
    <property type="match status" value="1"/>
</dbReference>
<dbReference type="EMBL" id="JAAIKB010000008">
    <property type="protein sequence ID" value="NGM22098.1"/>
    <property type="molecule type" value="Genomic_DNA"/>
</dbReference>
<dbReference type="InterPro" id="IPR016181">
    <property type="entry name" value="Acyl_CoA_acyltransferase"/>
</dbReference>
<protein>
    <submittedName>
        <fullName evidence="4">GNAT family N-acetyltransferase</fullName>
    </submittedName>
</protein>
<feature type="domain" description="N-acetyltransferase" evidence="3">
    <location>
        <begin position="1"/>
        <end position="158"/>
    </location>
</feature>
<dbReference type="Pfam" id="PF00583">
    <property type="entry name" value="Acetyltransf_1"/>
    <property type="match status" value="1"/>
</dbReference>
<dbReference type="GO" id="GO:0016747">
    <property type="term" value="F:acyltransferase activity, transferring groups other than amino-acyl groups"/>
    <property type="evidence" value="ECO:0007669"/>
    <property type="project" value="InterPro"/>
</dbReference>
<dbReference type="Proteomes" id="UP000475385">
    <property type="component" value="Unassembled WGS sequence"/>
</dbReference>